<accession>A0A430B2N9</accession>
<dbReference type="PROSITE" id="PS50968">
    <property type="entry name" value="BIOTINYL_LIPOYL"/>
    <property type="match status" value="1"/>
</dbReference>
<protein>
    <recommendedName>
        <fullName evidence="2">Lipoyl-binding domain-containing protein</fullName>
    </recommendedName>
</protein>
<dbReference type="GO" id="GO:0006086">
    <property type="term" value="P:pyruvate decarboxylation to acetyl-CoA"/>
    <property type="evidence" value="ECO:0007669"/>
    <property type="project" value="InterPro"/>
</dbReference>
<feature type="domain" description="Lipoyl-binding" evidence="2">
    <location>
        <begin position="5"/>
        <end position="80"/>
    </location>
</feature>
<dbReference type="Proteomes" id="UP000286773">
    <property type="component" value="Unassembled WGS sequence"/>
</dbReference>
<dbReference type="EMBL" id="NGKC01000001">
    <property type="protein sequence ID" value="RSU14569.1"/>
    <property type="molecule type" value="Genomic_DNA"/>
</dbReference>
<evidence type="ECO:0000313" key="3">
    <source>
        <dbReference type="EMBL" id="RSU14569.1"/>
    </source>
</evidence>
<gene>
    <name evidence="3" type="ORF">CBF27_00875</name>
</gene>
<dbReference type="PANTHER" id="PTHR23151:SF90">
    <property type="entry name" value="DIHYDROLIPOYLLYSINE-RESIDUE ACETYLTRANSFERASE COMPONENT OF PYRUVATE DEHYDROGENASE COMPLEX, MITOCHONDRIAL-RELATED"/>
    <property type="match status" value="1"/>
</dbReference>
<keyword evidence="4" id="KW-1185">Reference proteome</keyword>
<dbReference type="Pfam" id="PF00364">
    <property type="entry name" value="Biotin_lipoyl"/>
    <property type="match status" value="1"/>
</dbReference>
<dbReference type="InterPro" id="IPR000089">
    <property type="entry name" value="Biotin_lipoyl"/>
</dbReference>
<dbReference type="InterPro" id="IPR011053">
    <property type="entry name" value="Single_hybrid_motif"/>
</dbReference>
<name>A0A430B2N9_9ENTE</name>
<dbReference type="SUPFAM" id="SSF51230">
    <property type="entry name" value="Single hybrid motif"/>
    <property type="match status" value="1"/>
</dbReference>
<proteinExistence type="predicted"/>
<comment type="caution">
    <text evidence="3">The sequence shown here is derived from an EMBL/GenBank/DDBJ whole genome shotgun (WGS) entry which is preliminary data.</text>
</comment>
<dbReference type="CDD" id="cd06849">
    <property type="entry name" value="lipoyl_domain"/>
    <property type="match status" value="1"/>
</dbReference>
<sequence>MNDMKQQVTYPQLSQKSDKGMLVAWHKEVGQPVTAGEVLYEVETEKAVHQIESLYSGILAEVLKEEGEELTNGDILALIEEVVS</sequence>
<dbReference type="AlphaFoldDB" id="A0A430B2N9"/>
<evidence type="ECO:0000256" key="1">
    <source>
        <dbReference type="ARBA" id="ARBA00022823"/>
    </source>
</evidence>
<dbReference type="InterPro" id="IPR003016">
    <property type="entry name" value="2-oxoA_DH_lipoyl-BS"/>
</dbReference>
<dbReference type="GO" id="GO:0045254">
    <property type="term" value="C:pyruvate dehydrogenase complex"/>
    <property type="evidence" value="ECO:0007669"/>
    <property type="project" value="InterPro"/>
</dbReference>
<keyword evidence="1" id="KW-0450">Lipoyl</keyword>
<dbReference type="InterPro" id="IPR045257">
    <property type="entry name" value="E2/Pdx1"/>
</dbReference>
<reference evidence="3 4" key="1">
    <citation type="submission" date="2017-05" db="EMBL/GenBank/DDBJ databases">
        <title>Vagococcus spp. assemblies.</title>
        <authorList>
            <person name="Gulvik C.A."/>
        </authorList>
    </citation>
    <scope>NUCLEOTIDE SEQUENCE [LARGE SCALE GENOMIC DNA]</scope>
    <source>
        <strain evidence="3 4">LMG 24798</strain>
    </source>
</reference>
<evidence type="ECO:0000313" key="4">
    <source>
        <dbReference type="Proteomes" id="UP000286773"/>
    </source>
</evidence>
<organism evidence="3 4">
    <name type="scientific">Vagococcus acidifermentans</name>
    <dbReference type="NCBI Taxonomy" id="564710"/>
    <lineage>
        <taxon>Bacteria</taxon>
        <taxon>Bacillati</taxon>
        <taxon>Bacillota</taxon>
        <taxon>Bacilli</taxon>
        <taxon>Lactobacillales</taxon>
        <taxon>Enterococcaceae</taxon>
        <taxon>Vagococcus</taxon>
    </lineage>
</organism>
<dbReference type="PROSITE" id="PS00189">
    <property type="entry name" value="LIPOYL"/>
    <property type="match status" value="1"/>
</dbReference>
<evidence type="ECO:0000259" key="2">
    <source>
        <dbReference type="PROSITE" id="PS50968"/>
    </source>
</evidence>
<dbReference type="Gene3D" id="2.40.50.100">
    <property type="match status" value="1"/>
</dbReference>
<dbReference type="PANTHER" id="PTHR23151">
    <property type="entry name" value="DIHYDROLIPOAMIDE ACETYL/SUCCINYL-TRANSFERASE-RELATED"/>
    <property type="match status" value="1"/>
</dbReference>
<dbReference type="OrthoDB" id="9805770at2"/>